<evidence type="ECO:0000313" key="9">
    <source>
        <dbReference type="EMBL" id="KAL0638628.1"/>
    </source>
</evidence>
<dbReference type="SUPFAM" id="SSF49503">
    <property type="entry name" value="Cupredoxins"/>
    <property type="match status" value="3"/>
</dbReference>
<feature type="domain" description="Plastocyanin-like" evidence="8">
    <location>
        <begin position="100"/>
        <end position="214"/>
    </location>
</feature>
<dbReference type="CDD" id="cd13910">
    <property type="entry name" value="CuRO_3_MCO_like_4"/>
    <property type="match status" value="1"/>
</dbReference>
<dbReference type="InterPro" id="IPR001117">
    <property type="entry name" value="Cu-oxidase_2nd"/>
</dbReference>
<dbReference type="Pfam" id="PF00394">
    <property type="entry name" value="Cu-oxidase"/>
    <property type="match status" value="1"/>
</dbReference>
<keyword evidence="3" id="KW-0560">Oxidoreductase</keyword>
<protein>
    <recommendedName>
        <fullName evidence="11">Multicopper oxidase</fullName>
    </recommendedName>
</protein>
<comment type="caution">
    <text evidence="9">The sequence shown here is derived from an EMBL/GenBank/DDBJ whole genome shotgun (WGS) entry which is preliminary data.</text>
</comment>
<dbReference type="Pfam" id="PF07732">
    <property type="entry name" value="Cu-oxidase_3"/>
    <property type="match status" value="1"/>
</dbReference>
<dbReference type="InterPro" id="IPR008972">
    <property type="entry name" value="Cupredoxin"/>
</dbReference>
<dbReference type="CDD" id="cd13857">
    <property type="entry name" value="CuRO_1_Diphenol_Ox"/>
    <property type="match status" value="1"/>
</dbReference>
<dbReference type="PROSITE" id="PS00080">
    <property type="entry name" value="MULTICOPPER_OXIDASE2"/>
    <property type="match status" value="1"/>
</dbReference>
<evidence type="ECO:0000256" key="3">
    <source>
        <dbReference type="ARBA" id="ARBA00023002"/>
    </source>
</evidence>
<dbReference type="PANTHER" id="PTHR11709">
    <property type="entry name" value="MULTI-COPPER OXIDASE"/>
    <property type="match status" value="1"/>
</dbReference>
<feature type="transmembrane region" description="Helical" evidence="5">
    <location>
        <begin position="26"/>
        <end position="46"/>
    </location>
</feature>
<dbReference type="InterPro" id="IPR011707">
    <property type="entry name" value="Cu-oxidase-like_N"/>
</dbReference>
<accession>A0ABR3GRZ6</accession>
<feature type="domain" description="Plastocyanin-like" evidence="6">
    <location>
        <begin position="226"/>
        <end position="387"/>
    </location>
</feature>
<keyword evidence="4" id="KW-0186">Copper</keyword>
<keyword evidence="5" id="KW-0472">Membrane</keyword>
<dbReference type="Pfam" id="PF07731">
    <property type="entry name" value="Cu-oxidase_2"/>
    <property type="match status" value="1"/>
</dbReference>
<name>A0ABR3GRZ6_9PEZI</name>
<dbReference type="PROSITE" id="PS00079">
    <property type="entry name" value="MULTICOPPER_OXIDASE1"/>
    <property type="match status" value="1"/>
</dbReference>
<dbReference type="CDD" id="cd13886">
    <property type="entry name" value="CuRO_2_MCO_like_1"/>
    <property type="match status" value="1"/>
</dbReference>
<evidence type="ECO:0000256" key="2">
    <source>
        <dbReference type="ARBA" id="ARBA00022723"/>
    </source>
</evidence>
<keyword evidence="5" id="KW-1133">Transmembrane helix</keyword>
<evidence type="ECO:0000313" key="10">
    <source>
        <dbReference type="Proteomes" id="UP001447188"/>
    </source>
</evidence>
<dbReference type="PANTHER" id="PTHR11709:SF414">
    <property type="entry name" value="ADR239WP"/>
    <property type="match status" value="1"/>
</dbReference>
<dbReference type="InterPro" id="IPR011706">
    <property type="entry name" value="Cu-oxidase_C"/>
</dbReference>
<dbReference type="InterPro" id="IPR002355">
    <property type="entry name" value="Cu_oxidase_Cu_BS"/>
</dbReference>
<dbReference type="Gene3D" id="2.60.40.420">
    <property type="entry name" value="Cupredoxins - blue copper proteins"/>
    <property type="match status" value="3"/>
</dbReference>
<dbReference type="Proteomes" id="UP001447188">
    <property type="component" value="Unassembled WGS sequence"/>
</dbReference>
<evidence type="ECO:0000256" key="5">
    <source>
        <dbReference type="SAM" id="Phobius"/>
    </source>
</evidence>
<keyword evidence="5" id="KW-0812">Transmembrane</keyword>
<keyword evidence="2" id="KW-0479">Metal-binding</keyword>
<proteinExistence type="inferred from homology"/>
<organism evidence="9 10">
    <name type="scientific">Discina gigas</name>
    <dbReference type="NCBI Taxonomy" id="1032678"/>
    <lineage>
        <taxon>Eukaryota</taxon>
        <taxon>Fungi</taxon>
        <taxon>Dikarya</taxon>
        <taxon>Ascomycota</taxon>
        <taxon>Pezizomycotina</taxon>
        <taxon>Pezizomycetes</taxon>
        <taxon>Pezizales</taxon>
        <taxon>Discinaceae</taxon>
        <taxon>Discina</taxon>
    </lineage>
</organism>
<evidence type="ECO:0008006" key="11">
    <source>
        <dbReference type="Google" id="ProtNLM"/>
    </source>
</evidence>
<evidence type="ECO:0000259" key="6">
    <source>
        <dbReference type="Pfam" id="PF00394"/>
    </source>
</evidence>
<reference evidence="9 10" key="1">
    <citation type="submission" date="2024-02" db="EMBL/GenBank/DDBJ databases">
        <title>Discinaceae phylogenomics.</title>
        <authorList>
            <person name="Dirks A.C."/>
            <person name="James T.Y."/>
        </authorList>
    </citation>
    <scope>NUCLEOTIDE SEQUENCE [LARGE SCALE GENOMIC DNA]</scope>
    <source>
        <strain evidence="9 10">ACD0624</strain>
    </source>
</reference>
<evidence type="ECO:0000259" key="7">
    <source>
        <dbReference type="Pfam" id="PF07731"/>
    </source>
</evidence>
<evidence type="ECO:0000256" key="1">
    <source>
        <dbReference type="ARBA" id="ARBA00010609"/>
    </source>
</evidence>
<dbReference type="InterPro" id="IPR045087">
    <property type="entry name" value="Cu-oxidase_fam"/>
</dbReference>
<feature type="domain" description="Plastocyanin-like" evidence="7">
    <location>
        <begin position="487"/>
        <end position="603"/>
    </location>
</feature>
<dbReference type="InterPro" id="IPR033138">
    <property type="entry name" value="Cu_oxidase_CS"/>
</dbReference>
<keyword evidence="10" id="KW-1185">Reference proteome</keyword>
<evidence type="ECO:0000259" key="8">
    <source>
        <dbReference type="Pfam" id="PF07732"/>
    </source>
</evidence>
<comment type="similarity">
    <text evidence="1">Belongs to the multicopper oxidase family.</text>
</comment>
<gene>
    <name evidence="9" type="ORF">Q9L58_002354</name>
</gene>
<dbReference type="EMBL" id="JBBBZM010000020">
    <property type="protein sequence ID" value="KAL0638628.1"/>
    <property type="molecule type" value="Genomic_DNA"/>
</dbReference>
<sequence>MTDQDRDDAYRKTIPTRSKRRLTRTILYGLGLLSIVSLLVFLYSNLFSVLSPSPVPEFRVVPSLSRPAPTPFRRDPGEYVLDMMWDVAAAPTTRYYNWTVSEVDGNPDGVSRTLIVINGQFPGPLLECNEGDTLVIDVHNAGTNSTSLHWHGQYQNGTNFMDGITGVTNCPIPPGTSFRYKFTVRGQHGTYWYHAHFSTQRVDGLFGPFIIHSPMEVTSVEYQSDRIVMLHDHYHDLSSALLPTYLASDNENAEPVPNGALINGLNVIDCAKVDPRYKCDSSSARLARFDLEKDKSHRLRFINVGAFAEFDVEVDNHEFILIEVDGVSVLPYPLHRFRINVAQRYSIILAANHHPESSFWLRARMIAHCFASIPENLEAEVRGIIHYVSPSSTDKDQLPLPTTTSWNEAMELECKDLNTTELIPAVAMAAPKADMMVRLRSNFEIGGYALSRGYFNSTSWRPDSGAPTLLQAIAGLSSGNASFRTSDSGGMMDKAFDVKRQMVVKVDGLKTVDVLIDNFDDGNHPFHLHGYQFWVLGQGRGYFNMSTYESLNTTNPLRRDTVTIEQYGWVLIRFVADNSGMWAFHCHIAWHLAAGMLMQFLVGGDVVGGWEIPEEVQGLCDNPERQRGGGIPDEYFYHD</sequence>
<evidence type="ECO:0000256" key="4">
    <source>
        <dbReference type="ARBA" id="ARBA00023008"/>
    </source>
</evidence>